<protein>
    <submittedName>
        <fullName evidence="2">Uncharacterized protein</fullName>
    </submittedName>
</protein>
<evidence type="ECO:0000256" key="1">
    <source>
        <dbReference type="SAM" id="MobiDB-lite"/>
    </source>
</evidence>
<keyword evidence="3" id="KW-1185">Reference proteome</keyword>
<dbReference type="OrthoDB" id="6537949at2759"/>
<proteinExistence type="predicted"/>
<dbReference type="GO" id="GO:0005886">
    <property type="term" value="C:plasma membrane"/>
    <property type="evidence" value="ECO:0007669"/>
    <property type="project" value="TreeGrafter"/>
</dbReference>
<reference evidence="2 3" key="1">
    <citation type="journal article" date="2019" name="Sci. Rep.">
        <title>Orb-weaving spider Araneus ventricosus genome elucidates the spidroin gene catalogue.</title>
        <authorList>
            <person name="Kono N."/>
            <person name="Nakamura H."/>
            <person name="Ohtoshi R."/>
            <person name="Moran D.A.P."/>
            <person name="Shinohara A."/>
            <person name="Yoshida Y."/>
            <person name="Fujiwara M."/>
            <person name="Mori M."/>
            <person name="Tomita M."/>
            <person name="Arakawa K."/>
        </authorList>
    </citation>
    <scope>NUCLEOTIDE SEQUENCE [LARGE SCALE GENOMIC DNA]</scope>
</reference>
<dbReference type="AlphaFoldDB" id="A0A4Y2ADF9"/>
<dbReference type="GO" id="GO:0097038">
    <property type="term" value="C:perinuclear endoplasmic reticulum"/>
    <property type="evidence" value="ECO:0007669"/>
    <property type="project" value="TreeGrafter"/>
</dbReference>
<dbReference type="GO" id="GO:0032934">
    <property type="term" value="F:sterol binding"/>
    <property type="evidence" value="ECO:0007669"/>
    <property type="project" value="TreeGrafter"/>
</dbReference>
<sequence length="87" mass="10638">MKTLPKTDSRLRPDIRMLEQGDTEGAATEKNRLEEKQRDARKQRKKKKEIWKPMWFYQSKVPHIKNEIWLFNHKYWTGDFSESPDIF</sequence>
<dbReference type="PANTHER" id="PTHR10972">
    <property type="entry name" value="OXYSTEROL-BINDING PROTEIN-RELATED"/>
    <property type="match status" value="1"/>
</dbReference>
<dbReference type="PANTHER" id="PTHR10972:SF209">
    <property type="entry name" value="OXYSTEROL-BINDING PROTEIN"/>
    <property type="match status" value="1"/>
</dbReference>
<dbReference type="Gene3D" id="3.30.70.3490">
    <property type="match status" value="1"/>
</dbReference>
<dbReference type="GO" id="GO:0005829">
    <property type="term" value="C:cytosol"/>
    <property type="evidence" value="ECO:0007669"/>
    <property type="project" value="TreeGrafter"/>
</dbReference>
<feature type="region of interest" description="Disordered" evidence="1">
    <location>
        <begin position="1"/>
        <end position="48"/>
    </location>
</feature>
<feature type="compositionally biased region" description="Basic and acidic residues" evidence="1">
    <location>
        <begin position="27"/>
        <end position="40"/>
    </location>
</feature>
<feature type="compositionally biased region" description="Basic and acidic residues" evidence="1">
    <location>
        <begin position="1"/>
        <end position="19"/>
    </location>
</feature>
<gene>
    <name evidence="2" type="ORF">AVEN_143213_1</name>
</gene>
<dbReference type="Pfam" id="PF01237">
    <property type="entry name" value="Oxysterol_BP"/>
    <property type="match status" value="1"/>
</dbReference>
<organism evidence="2 3">
    <name type="scientific">Araneus ventricosus</name>
    <name type="common">Orbweaver spider</name>
    <name type="synonym">Epeira ventricosa</name>
    <dbReference type="NCBI Taxonomy" id="182803"/>
    <lineage>
        <taxon>Eukaryota</taxon>
        <taxon>Metazoa</taxon>
        <taxon>Ecdysozoa</taxon>
        <taxon>Arthropoda</taxon>
        <taxon>Chelicerata</taxon>
        <taxon>Arachnida</taxon>
        <taxon>Araneae</taxon>
        <taxon>Araneomorphae</taxon>
        <taxon>Entelegynae</taxon>
        <taxon>Araneoidea</taxon>
        <taxon>Araneidae</taxon>
        <taxon>Araneus</taxon>
    </lineage>
</organism>
<accession>A0A4Y2ADF9</accession>
<dbReference type="FunFam" id="3.30.70.3490:FF:000015">
    <property type="entry name" value="Oxysterol-binding protein"/>
    <property type="match status" value="1"/>
</dbReference>
<comment type="caution">
    <text evidence="2">The sequence shown here is derived from an EMBL/GenBank/DDBJ whole genome shotgun (WGS) entry which is preliminary data.</text>
</comment>
<evidence type="ECO:0000313" key="2">
    <source>
        <dbReference type="EMBL" id="GBL77872.1"/>
    </source>
</evidence>
<dbReference type="EMBL" id="BGPR01000014">
    <property type="protein sequence ID" value="GBL77872.1"/>
    <property type="molecule type" value="Genomic_DNA"/>
</dbReference>
<dbReference type="SUPFAM" id="SSF144000">
    <property type="entry name" value="Oxysterol-binding protein-like"/>
    <property type="match status" value="1"/>
</dbReference>
<name>A0A4Y2ADF9_ARAVE</name>
<dbReference type="InterPro" id="IPR000648">
    <property type="entry name" value="Oxysterol-bd"/>
</dbReference>
<evidence type="ECO:0000313" key="3">
    <source>
        <dbReference type="Proteomes" id="UP000499080"/>
    </source>
</evidence>
<dbReference type="InterPro" id="IPR037239">
    <property type="entry name" value="OSBP_sf"/>
</dbReference>
<dbReference type="Proteomes" id="UP000499080">
    <property type="component" value="Unassembled WGS sequence"/>
</dbReference>